<dbReference type="Proteomes" id="UP000268192">
    <property type="component" value="Chromosome"/>
</dbReference>
<dbReference type="Gene3D" id="3.40.640.10">
    <property type="entry name" value="Type I PLP-dependent aspartate aminotransferase-like (Major domain)"/>
    <property type="match status" value="1"/>
</dbReference>
<gene>
    <name evidence="3" type="ORF">D5400_06810</name>
</gene>
<dbReference type="InterPro" id="IPR015422">
    <property type="entry name" value="PyrdxlP-dep_Trfase_small"/>
</dbReference>
<keyword evidence="3" id="KW-0032">Aminotransferase</keyword>
<name>A0A3S9B244_9HYPH</name>
<protein>
    <submittedName>
        <fullName evidence="3">Aminotransferase class V-fold PLP-dependent enzyme</fullName>
    </submittedName>
</protein>
<dbReference type="InterPro" id="IPR015421">
    <property type="entry name" value="PyrdxlP-dep_Trfase_major"/>
</dbReference>
<dbReference type="SUPFAM" id="SSF53383">
    <property type="entry name" value="PLP-dependent transferases"/>
    <property type="match status" value="1"/>
</dbReference>
<keyword evidence="3" id="KW-0808">Transferase</keyword>
<dbReference type="PANTHER" id="PTHR43686:SF1">
    <property type="entry name" value="AMINOTRAN_5 DOMAIN-CONTAINING PROTEIN"/>
    <property type="match status" value="1"/>
</dbReference>
<dbReference type="InterPro" id="IPR000192">
    <property type="entry name" value="Aminotrans_V_dom"/>
</dbReference>
<keyword evidence="4" id="KW-1185">Reference proteome</keyword>
<evidence type="ECO:0000256" key="1">
    <source>
        <dbReference type="ARBA" id="ARBA00022898"/>
    </source>
</evidence>
<dbReference type="GO" id="GO:0008483">
    <property type="term" value="F:transaminase activity"/>
    <property type="evidence" value="ECO:0007669"/>
    <property type="project" value="UniProtKB-KW"/>
</dbReference>
<dbReference type="RefSeq" id="WP_126008874.1">
    <property type="nucleotide sequence ID" value="NZ_CP032509.1"/>
</dbReference>
<evidence type="ECO:0000313" key="3">
    <source>
        <dbReference type="EMBL" id="AZN71025.1"/>
    </source>
</evidence>
<keyword evidence="1" id="KW-0663">Pyridoxal phosphate</keyword>
<dbReference type="AlphaFoldDB" id="A0A3S9B244"/>
<dbReference type="KEGG" id="abaw:D5400_06810"/>
<dbReference type="InterPro" id="IPR015424">
    <property type="entry name" value="PyrdxlP-dep_Trfase"/>
</dbReference>
<sequence length="486" mass="51642">MDGSLENWAKELAGEGDLIARLRDGLIGEGALIEGPFGPRRLVYADYTASGRALRQIEMFVMEQVLPFYANSHTEASHCGAYSTRLREAARASVSRMLGAGSAHSVIFTGSGATAAINRLVGLLAITERIARGEAVTVIIGPYEHHSNLLPWRESGARIVEISEEEGGGPDQVQLTEALVDATSRGFTVAAFSAASNVTGIVSNVVGITRLVKAHGAIAIWDYAAGAPYLPMSMVPADDAAIDAIVFSPHKFIGGPGASGILALKNDIVATARPTLPGGGTVSFVSPWAHRYSDKIIAREEAGTPNGIGDIRAALVLLVKQAVGQSFISRRNRELRAMALERWSNIPRLEVLGGHIEDALPIMSLRVRDGRGGHVHHQLVTRMLSDHHGIQGRGGCACAGPYAHRLLGIDEAASRDLAAAIDAGMEMEKPGWVRLNFSYLLSDEKARFIIDAVADLASKAADLACDYRSDPATARFAVSRESSVAA</sequence>
<evidence type="ECO:0000259" key="2">
    <source>
        <dbReference type="Pfam" id="PF00266"/>
    </source>
</evidence>
<dbReference type="OrthoDB" id="9804366at2"/>
<organism evidence="3 4">
    <name type="scientific">Georhizobium profundi</name>
    <dbReference type="NCBI Taxonomy" id="2341112"/>
    <lineage>
        <taxon>Bacteria</taxon>
        <taxon>Pseudomonadati</taxon>
        <taxon>Pseudomonadota</taxon>
        <taxon>Alphaproteobacteria</taxon>
        <taxon>Hyphomicrobiales</taxon>
        <taxon>Rhizobiaceae</taxon>
        <taxon>Georhizobium</taxon>
    </lineage>
</organism>
<feature type="domain" description="Aminotransferase class V" evidence="2">
    <location>
        <begin position="43"/>
        <end position="405"/>
    </location>
</feature>
<proteinExistence type="predicted"/>
<dbReference type="PANTHER" id="PTHR43686">
    <property type="entry name" value="SULFURTRANSFERASE-RELATED"/>
    <property type="match status" value="1"/>
</dbReference>
<accession>A0A3S9B244</accession>
<evidence type="ECO:0000313" key="4">
    <source>
        <dbReference type="Proteomes" id="UP000268192"/>
    </source>
</evidence>
<dbReference type="Pfam" id="PF00266">
    <property type="entry name" value="Aminotran_5"/>
    <property type="match status" value="1"/>
</dbReference>
<reference evidence="3 4" key="1">
    <citation type="submission" date="2018-09" db="EMBL/GenBank/DDBJ databases">
        <title>Marinorhizobium profundi gen. nov., sp. nov., isolated from a deep-sea sediment sample from the New Britain Trench and proposal of Marinorhizobiaceae fam. nov. in the order Rhizobiales of the class Alphaproteobacteria.</title>
        <authorList>
            <person name="Cao J."/>
        </authorList>
    </citation>
    <scope>NUCLEOTIDE SEQUENCE [LARGE SCALE GENOMIC DNA]</scope>
    <source>
        <strain evidence="3 4">WS11</strain>
    </source>
</reference>
<dbReference type="EMBL" id="CP032509">
    <property type="protein sequence ID" value="AZN71025.1"/>
    <property type="molecule type" value="Genomic_DNA"/>
</dbReference>
<dbReference type="Gene3D" id="3.90.1150.10">
    <property type="entry name" value="Aspartate Aminotransferase, domain 1"/>
    <property type="match status" value="1"/>
</dbReference>